<name>A0A5D3E286_CUCMM</name>
<accession>A0A5D3E286</accession>
<dbReference type="AlphaFoldDB" id="A0A5D3E286"/>
<dbReference type="EMBL" id="SSTD01001237">
    <property type="protein sequence ID" value="TYK29898.1"/>
    <property type="molecule type" value="Genomic_DNA"/>
</dbReference>
<reference evidence="2 3" key="1">
    <citation type="submission" date="2019-08" db="EMBL/GenBank/DDBJ databases">
        <title>Draft genome sequences of two oriental melons (Cucumis melo L. var makuwa).</title>
        <authorList>
            <person name="Kwon S.-Y."/>
        </authorList>
    </citation>
    <scope>NUCLEOTIDE SEQUENCE [LARGE SCALE GENOMIC DNA]</scope>
    <source>
        <strain evidence="3">cv. Chang Bougi</strain>
        <tissue evidence="2">Leaf</tissue>
    </source>
</reference>
<organism evidence="2 3">
    <name type="scientific">Cucumis melo var. makuwa</name>
    <name type="common">Oriental melon</name>
    <dbReference type="NCBI Taxonomy" id="1194695"/>
    <lineage>
        <taxon>Eukaryota</taxon>
        <taxon>Viridiplantae</taxon>
        <taxon>Streptophyta</taxon>
        <taxon>Embryophyta</taxon>
        <taxon>Tracheophyta</taxon>
        <taxon>Spermatophyta</taxon>
        <taxon>Magnoliopsida</taxon>
        <taxon>eudicotyledons</taxon>
        <taxon>Gunneridae</taxon>
        <taxon>Pentapetalae</taxon>
        <taxon>rosids</taxon>
        <taxon>fabids</taxon>
        <taxon>Cucurbitales</taxon>
        <taxon>Cucurbitaceae</taxon>
        <taxon>Benincaseae</taxon>
        <taxon>Cucumis</taxon>
    </lineage>
</organism>
<comment type="caution">
    <text evidence="2">The sequence shown here is derived from an EMBL/GenBank/DDBJ whole genome shotgun (WGS) entry which is preliminary data.</text>
</comment>
<sequence>MEIIREGSSTFRPPILVGKNYSYCKPKTISFLKSLDGRAWRSVVTGWETLMVLNSFEDDETRGGTKQSNTNQGRQLQNNVNSGDAVCWSSSNIKGALSTSASYTIVG</sequence>
<proteinExistence type="predicted"/>
<dbReference type="Proteomes" id="UP000321947">
    <property type="component" value="Unassembled WGS sequence"/>
</dbReference>
<feature type="compositionally biased region" description="Polar residues" evidence="1">
    <location>
        <begin position="64"/>
        <end position="79"/>
    </location>
</feature>
<evidence type="ECO:0000313" key="2">
    <source>
        <dbReference type="EMBL" id="TYK29898.1"/>
    </source>
</evidence>
<feature type="region of interest" description="Disordered" evidence="1">
    <location>
        <begin position="59"/>
        <end position="79"/>
    </location>
</feature>
<evidence type="ECO:0000256" key="1">
    <source>
        <dbReference type="SAM" id="MobiDB-lite"/>
    </source>
</evidence>
<gene>
    <name evidence="2" type="ORF">E5676_scaffold208G001570</name>
</gene>
<protein>
    <submittedName>
        <fullName evidence="2">Uncharacterized protein</fullName>
    </submittedName>
</protein>
<evidence type="ECO:0000313" key="3">
    <source>
        <dbReference type="Proteomes" id="UP000321947"/>
    </source>
</evidence>